<sequence>MNNPFSSISKKFKSAIREKAISRAKTRIIIAKSKPEDFSPDELEVIVQEEESKIYASIREKGLLAVLAILGINIFG</sequence>
<dbReference type="RefSeq" id="WP_376921510.1">
    <property type="nucleotide sequence ID" value="NZ_JBHRSW010000050.1"/>
</dbReference>
<proteinExistence type="predicted"/>
<dbReference type="Proteomes" id="UP001595478">
    <property type="component" value="Unassembled WGS sequence"/>
</dbReference>
<gene>
    <name evidence="1" type="ORF">ACFOHL_17360</name>
</gene>
<evidence type="ECO:0000313" key="1">
    <source>
        <dbReference type="EMBL" id="MFC3123390.1"/>
    </source>
</evidence>
<name>A0ABV7FT93_9ALTE</name>
<protein>
    <submittedName>
        <fullName evidence="1">Uncharacterized protein</fullName>
    </submittedName>
</protein>
<accession>A0ABV7FT93</accession>
<keyword evidence="2" id="KW-1185">Reference proteome</keyword>
<evidence type="ECO:0000313" key="2">
    <source>
        <dbReference type="Proteomes" id="UP001595478"/>
    </source>
</evidence>
<dbReference type="EMBL" id="JBHRSW010000050">
    <property type="protein sequence ID" value="MFC3123390.1"/>
    <property type="molecule type" value="Genomic_DNA"/>
</dbReference>
<organism evidence="1 2">
    <name type="scientific">Agaribacter flavus</name>
    <dbReference type="NCBI Taxonomy" id="1902781"/>
    <lineage>
        <taxon>Bacteria</taxon>
        <taxon>Pseudomonadati</taxon>
        <taxon>Pseudomonadota</taxon>
        <taxon>Gammaproteobacteria</taxon>
        <taxon>Alteromonadales</taxon>
        <taxon>Alteromonadaceae</taxon>
        <taxon>Agaribacter</taxon>
    </lineage>
</organism>
<reference evidence="2" key="1">
    <citation type="journal article" date="2019" name="Int. J. Syst. Evol. Microbiol.">
        <title>The Global Catalogue of Microorganisms (GCM) 10K type strain sequencing project: providing services to taxonomists for standard genome sequencing and annotation.</title>
        <authorList>
            <consortium name="The Broad Institute Genomics Platform"/>
            <consortium name="The Broad Institute Genome Sequencing Center for Infectious Disease"/>
            <person name="Wu L."/>
            <person name="Ma J."/>
        </authorList>
    </citation>
    <scope>NUCLEOTIDE SEQUENCE [LARGE SCALE GENOMIC DNA]</scope>
    <source>
        <strain evidence="2">KCTC 52473</strain>
    </source>
</reference>
<comment type="caution">
    <text evidence="1">The sequence shown here is derived from an EMBL/GenBank/DDBJ whole genome shotgun (WGS) entry which is preliminary data.</text>
</comment>